<dbReference type="InterPro" id="IPR052895">
    <property type="entry name" value="HetReg/Transcr_Mod"/>
</dbReference>
<evidence type="ECO:0000313" key="3">
    <source>
        <dbReference type="EMBL" id="RDW61514.1"/>
    </source>
</evidence>
<evidence type="ECO:0000259" key="2">
    <source>
        <dbReference type="Pfam" id="PF06985"/>
    </source>
</evidence>
<dbReference type="Pfam" id="PF06985">
    <property type="entry name" value="HET"/>
    <property type="match status" value="1"/>
</dbReference>
<dbReference type="PANTHER" id="PTHR24148:SF64">
    <property type="entry name" value="HETEROKARYON INCOMPATIBILITY DOMAIN-CONTAINING PROTEIN"/>
    <property type="match status" value="1"/>
</dbReference>
<dbReference type="Pfam" id="PF26639">
    <property type="entry name" value="Het-6_barrel"/>
    <property type="match status" value="1"/>
</dbReference>
<accession>A0A3D8QJA7</accession>
<reference evidence="3 4" key="1">
    <citation type="journal article" date="2018" name="IMA Fungus">
        <title>IMA Genome-F 9: Draft genome sequence of Annulohypoxylon stygium, Aspergillus mulundensis, Berkeleyomyces basicola (syn. Thielaviopsis basicola), Ceratocystis smalleyi, two Cercospora beticola strains, Coleophoma cylindrospora, Fusarium fracticaudum, Phialophora cf. hyalina, and Morchella septimelata.</title>
        <authorList>
            <person name="Wingfield B.D."/>
            <person name="Bills G.F."/>
            <person name="Dong Y."/>
            <person name="Huang W."/>
            <person name="Nel W.J."/>
            <person name="Swalarsk-Parry B.S."/>
            <person name="Vaghefi N."/>
            <person name="Wilken P.M."/>
            <person name="An Z."/>
            <person name="de Beer Z.W."/>
            <person name="De Vos L."/>
            <person name="Chen L."/>
            <person name="Duong T.A."/>
            <person name="Gao Y."/>
            <person name="Hammerbacher A."/>
            <person name="Kikkert J.R."/>
            <person name="Li Y."/>
            <person name="Li H."/>
            <person name="Li K."/>
            <person name="Li Q."/>
            <person name="Liu X."/>
            <person name="Ma X."/>
            <person name="Naidoo K."/>
            <person name="Pethybridge S.J."/>
            <person name="Sun J."/>
            <person name="Steenkamp E.T."/>
            <person name="van der Nest M.A."/>
            <person name="van Wyk S."/>
            <person name="Wingfield M.J."/>
            <person name="Xiong C."/>
            <person name="Yue Q."/>
            <person name="Zhang X."/>
        </authorList>
    </citation>
    <scope>NUCLEOTIDE SEQUENCE [LARGE SCALE GENOMIC DNA]</scope>
    <source>
        <strain evidence="3 4">BP5796</strain>
    </source>
</reference>
<proteinExistence type="predicted"/>
<evidence type="ECO:0000256" key="1">
    <source>
        <dbReference type="SAM" id="MobiDB-lite"/>
    </source>
</evidence>
<feature type="compositionally biased region" description="Polar residues" evidence="1">
    <location>
        <begin position="524"/>
        <end position="539"/>
    </location>
</feature>
<name>A0A3D8QJA7_9HELO</name>
<evidence type="ECO:0000313" key="4">
    <source>
        <dbReference type="Proteomes" id="UP000256328"/>
    </source>
</evidence>
<feature type="compositionally biased region" description="Polar residues" evidence="1">
    <location>
        <begin position="547"/>
        <end position="564"/>
    </location>
</feature>
<dbReference type="EMBL" id="PDLN01000018">
    <property type="protein sequence ID" value="RDW61514.1"/>
    <property type="molecule type" value="Genomic_DNA"/>
</dbReference>
<organism evidence="3 4">
    <name type="scientific">Coleophoma crateriformis</name>
    <dbReference type="NCBI Taxonomy" id="565419"/>
    <lineage>
        <taxon>Eukaryota</taxon>
        <taxon>Fungi</taxon>
        <taxon>Dikarya</taxon>
        <taxon>Ascomycota</taxon>
        <taxon>Pezizomycotina</taxon>
        <taxon>Leotiomycetes</taxon>
        <taxon>Helotiales</taxon>
        <taxon>Dermateaceae</taxon>
        <taxon>Coleophoma</taxon>
    </lineage>
</organism>
<feature type="domain" description="Heterokaryon incompatibility" evidence="2">
    <location>
        <begin position="96"/>
        <end position="244"/>
    </location>
</feature>
<dbReference type="OrthoDB" id="2157530at2759"/>
<keyword evidence="4" id="KW-1185">Reference proteome</keyword>
<protein>
    <recommendedName>
        <fullName evidence="2">Heterokaryon incompatibility domain-containing protein</fullName>
    </recommendedName>
</protein>
<dbReference type="AlphaFoldDB" id="A0A3D8QJA7"/>
<feature type="region of interest" description="Disordered" evidence="1">
    <location>
        <begin position="1"/>
        <end position="40"/>
    </location>
</feature>
<comment type="caution">
    <text evidence="3">The sequence shown here is derived from an EMBL/GenBank/DDBJ whole genome shotgun (WGS) entry which is preliminary data.</text>
</comment>
<dbReference type="PANTHER" id="PTHR24148">
    <property type="entry name" value="ANKYRIN REPEAT DOMAIN-CONTAINING PROTEIN 39 HOMOLOG-RELATED"/>
    <property type="match status" value="1"/>
</dbReference>
<feature type="region of interest" description="Disordered" evidence="1">
    <location>
        <begin position="519"/>
        <end position="566"/>
    </location>
</feature>
<sequence length="726" mass="81323">MAQTISNGAHSSVCLKRSRNGRPKAGATRPSTPNAAVPQPPLYQYMPLAENSIRILKIFPTPKQDAQKKGGAEIKVGNRLLVCGIEHFSFKNPVPYEALSYVWGEAKDLSFGKKLRIVNPKKAGLATEIRVTSNLAQALRALRLPDKPRYLWVDAVCINQQDELEKTRQVKLMSEIFQGASNVCIWLGPENEGSARVPSLIKSILNWGSAVEEKVTKDTYTSKWRAFGSLIRRPWFSRRWCVQEIALAKQATVHFGKNVVQWQDFADAVSIYEENSENILRLLVCHLRNEVGFRKTAVHIEAQAPGAANLVETLCNLFRKTSDGRITQRLITMETLMSVLSNYSVTQPRDVIYAILSIAKDTFDKNPIPIRMGTDDKETLRVYINFVKHAVKESGSLDIICVPWAPPLKNVQMPSWIGRQTECAFSQNDPRSVLNNSKYGNFVRVNADTLVGRADRKIYNATSGSKRETITPILLETGQYRILVDGQVVARVKQTEDCATGGDIPFSWLTTAIKAEERRENLRQPCTTNPQVTATGGSSSRKENSGEENGQNRLQSNRGSTATGSRIPEGFWRTLVADRGPGGTAPPAWFQRACQKSFPNIEKARKERQRGARGKVFTSEEIQKVICDDRGYVHRPALHFLRRLQAVTWNRRLMVTYTNSIGLVPSAARPDDLICLLWGCSVPVVLRSHGSYYTLIGECYFHGVMNGEQTAGDYLTHPSNRQFDIR</sequence>
<dbReference type="InterPro" id="IPR010730">
    <property type="entry name" value="HET"/>
</dbReference>
<gene>
    <name evidence="3" type="ORF">BP5796_11406</name>
</gene>
<feature type="compositionally biased region" description="Polar residues" evidence="1">
    <location>
        <begin position="1"/>
        <end position="10"/>
    </location>
</feature>
<dbReference type="Proteomes" id="UP000256328">
    <property type="component" value="Unassembled WGS sequence"/>
</dbReference>